<evidence type="ECO:0000313" key="2">
    <source>
        <dbReference type="EMBL" id="PKX88957.1"/>
    </source>
</evidence>
<protein>
    <recommendedName>
        <fullName evidence="4">Secreted protein</fullName>
    </recommendedName>
</protein>
<evidence type="ECO:0008006" key="4">
    <source>
        <dbReference type="Google" id="ProtNLM"/>
    </source>
</evidence>
<evidence type="ECO:0000256" key="1">
    <source>
        <dbReference type="SAM" id="SignalP"/>
    </source>
</evidence>
<dbReference type="EMBL" id="MSZS01000011">
    <property type="protein sequence ID" value="PKX88957.1"/>
    <property type="molecule type" value="Genomic_DNA"/>
</dbReference>
<comment type="caution">
    <text evidence="2">The sequence shown here is derived from an EMBL/GenBank/DDBJ whole genome shotgun (WGS) entry which is preliminary data.</text>
</comment>
<proteinExistence type="predicted"/>
<sequence>MIFTTLISLPLSCCDCEPLVIESVHLLHRTTKDSMNIASDRNCSDVVVNLDKACEPKAMTAIILSVLVSPWELQATSRSHSIAKHAKFPVRKPLMSCLLTASRLSHQSRKVNIYHTYSGVDN</sequence>
<evidence type="ECO:0000313" key="3">
    <source>
        <dbReference type="Proteomes" id="UP000234474"/>
    </source>
</evidence>
<gene>
    <name evidence="2" type="ORF">P174DRAFT_60773</name>
</gene>
<dbReference type="GeneID" id="36539740"/>
<dbReference type="AlphaFoldDB" id="A0A2I1BU80"/>
<accession>A0A2I1BU80</accession>
<feature type="chain" id="PRO_5014180898" description="Secreted protein" evidence="1">
    <location>
        <begin position="17"/>
        <end position="122"/>
    </location>
</feature>
<organism evidence="2 3">
    <name type="scientific">Aspergillus novofumigatus (strain IBT 16806)</name>
    <dbReference type="NCBI Taxonomy" id="1392255"/>
    <lineage>
        <taxon>Eukaryota</taxon>
        <taxon>Fungi</taxon>
        <taxon>Dikarya</taxon>
        <taxon>Ascomycota</taxon>
        <taxon>Pezizomycotina</taxon>
        <taxon>Eurotiomycetes</taxon>
        <taxon>Eurotiomycetidae</taxon>
        <taxon>Eurotiales</taxon>
        <taxon>Aspergillaceae</taxon>
        <taxon>Aspergillus</taxon>
        <taxon>Aspergillus subgen. Fumigati</taxon>
    </lineage>
</organism>
<name>A0A2I1BU80_ASPN1</name>
<keyword evidence="1" id="KW-0732">Signal</keyword>
<dbReference type="VEuPathDB" id="FungiDB:P174DRAFT_60773"/>
<dbReference type="Proteomes" id="UP000234474">
    <property type="component" value="Unassembled WGS sequence"/>
</dbReference>
<keyword evidence="3" id="KW-1185">Reference proteome</keyword>
<dbReference type="RefSeq" id="XP_024677552.1">
    <property type="nucleotide sequence ID" value="XM_024832403.1"/>
</dbReference>
<feature type="signal peptide" evidence="1">
    <location>
        <begin position="1"/>
        <end position="16"/>
    </location>
</feature>
<reference evidence="3" key="1">
    <citation type="journal article" date="2018" name="Proc. Natl. Acad. Sci. U.S.A.">
        <title>Linking secondary metabolites to gene clusters through genome sequencing of six diverse Aspergillus species.</title>
        <authorList>
            <person name="Kaerboelling I."/>
            <person name="Vesth T.C."/>
            <person name="Frisvad J.C."/>
            <person name="Nybo J.L."/>
            <person name="Theobald S."/>
            <person name="Kuo A."/>
            <person name="Bowyer P."/>
            <person name="Matsuda Y."/>
            <person name="Mondo S."/>
            <person name="Lyhne E.K."/>
            <person name="Kogle M.E."/>
            <person name="Clum A."/>
            <person name="Lipzen A."/>
            <person name="Salamov A."/>
            <person name="Ngan C.Y."/>
            <person name="Daum C."/>
            <person name="Chiniquy J."/>
            <person name="Barry K."/>
            <person name="LaButti K."/>
            <person name="Haridas S."/>
            <person name="Simmons B.A."/>
            <person name="Magnuson J.K."/>
            <person name="Mortensen U.H."/>
            <person name="Larsen T.O."/>
            <person name="Grigoriev I.V."/>
            <person name="Baker S.E."/>
            <person name="Andersen M.R."/>
        </authorList>
    </citation>
    <scope>NUCLEOTIDE SEQUENCE [LARGE SCALE GENOMIC DNA]</scope>
    <source>
        <strain evidence="3">IBT 16806</strain>
    </source>
</reference>